<dbReference type="PANTHER" id="PTHR13271:SF34">
    <property type="entry name" value="N-LYSINE METHYLTRANSFERASE SETD6"/>
    <property type="match status" value="1"/>
</dbReference>
<reference evidence="6 7" key="1">
    <citation type="submission" date="2016-11" db="EMBL/GenBank/DDBJ databases">
        <title>The macronuclear genome of Stentor coeruleus: a giant cell with tiny introns.</title>
        <authorList>
            <person name="Slabodnick M."/>
            <person name="Ruby J.G."/>
            <person name="Reiff S.B."/>
            <person name="Swart E.C."/>
            <person name="Gosai S."/>
            <person name="Prabakaran S."/>
            <person name="Witkowska E."/>
            <person name="Larue G.E."/>
            <person name="Fisher S."/>
            <person name="Freeman R.M."/>
            <person name="Gunawardena J."/>
            <person name="Chu W."/>
            <person name="Stover N.A."/>
            <person name="Gregory B.D."/>
            <person name="Nowacki M."/>
            <person name="Derisi J."/>
            <person name="Roy S.W."/>
            <person name="Marshall W.F."/>
            <person name="Sood P."/>
        </authorList>
    </citation>
    <scope>NUCLEOTIDE SEQUENCE [LARGE SCALE GENOMIC DNA]</scope>
    <source>
        <strain evidence="6">WM001</strain>
    </source>
</reference>
<dbReference type="OrthoDB" id="341421at2759"/>
<evidence type="ECO:0000256" key="3">
    <source>
        <dbReference type="ARBA" id="ARBA00022691"/>
    </source>
</evidence>
<dbReference type="GO" id="GO:0032259">
    <property type="term" value="P:methylation"/>
    <property type="evidence" value="ECO:0007669"/>
    <property type="project" value="UniProtKB-KW"/>
</dbReference>
<dbReference type="Gene3D" id="3.90.1420.10">
    <property type="entry name" value="Rubisco LSMT, substrate-binding domain"/>
    <property type="match status" value="1"/>
</dbReference>
<dbReference type="GO" id="GO:0016279">
    <property type="term" value="F:protein-lysine N-methyltransferase activity"/>
    <property type="evidence" value="ECO:0007669"/>
    <property type="project" value="TreeGrafter"/>
</dbReference>
<organism evidence="6 7">
    <name type="scientific">Stentor coeruleus</name>
    <dbReference type="NCBI Taxonomy" id="5963"/>
    <lineage>
        <taxon>Eukaryota</taxon>
        <taxon>Sar</taxon>
        <taxon>Alveolata</taxon>
        <taxon>Ciliophora</taxon>
        <taxon>Postciliodesmatophora</taxon>
        <taxon>Heterotrichea</taxon>
        <taxon>Heterotrichida</taxon>
        <taxon>Stentoridae</taxon>
        <taxon>Stentor</taxon>
    </lineage>
</organism>
<evidence type="ECO:0000256" key="2">
    <source>
        <dbReference type="ARBA" id="ARBA00022679"/>
    </source>
</evidence>
<comment type="caution">
    <text evidence="6">The sequence shown here is derived from an EMBL/GenBank/DDBJ whole genome shotgun (WGS) entry which is preliminary data.</text>
</comment>
<proteinExistence type="predicted"/>
<dbReference type="SUPFAM" id="SSF82199">
    <property type="entry name" value="SET domain"/>
    <property type="match status" value="1"/>
</dbReference>
<dbReference type="Pfam" id="PF09273">
    <property type="entry name" value="Rubis-subs-bind"/>
    <property type="match status" value="1"/>
</dbReference>
<accession>A0A1R2CJK6</accession>
<dbReference type="InterPro" id="IPR036464">
    <property type="entry name" value="Rubisco_LSMT_subst-bd_sf"/>
</dbReference>
<feature type="region of interest" description="Disordered" evidence="4">
    <location>
        <begin position="307"/>
        <end position="326"/>
    </location>
</feature>
<dbReference type="InterPro" id="IPR046341">
    <property type="entry name" value="SET_dom_sf"/>
</dbReference>
<evidence type="ECO:0000313" key="6">
    <source>
        <dbReference type="EMBL" id="OMJ89136.1"/>
    </source>
</evidence>
<keyword evidence="1" id="KW-0489">Methyltransferase</keyword>
<dbReference type="Proteomes" id="UP000187209">
    <property type="component" value="Unassembled WGS sequence"/>
</dbReference>
<name>A0A1R2CJK6_9CILI</name>
<keyword evidence="3" id="KW-0949">S-adenosyl-L-methionine</keyword>
<dbReference type="AlphaFoldDB" id="A0A1R2CJK6"/>
<keyword evidence="2" id="KW-0808">Transferase</keyword>
<keyword evidence="7" id="KW-1185">Reference proteome</keyword>
<feature type="domain" description="Rubisco LSMT substrate-binding" evidence="5">
    <location>
        <begin position="426"/>
        <end position="484"/>
    </location>
</feature>
<dbReference type="GO" id="GO:0005634">
    <property type="term" value="C:nucleus"/>
    <property type="evidence" value="ECO:0007669"/>
    <property type="project" value="TreeGrafter"/>
</dbReference>
<dbReference type="PANTHER" id="PTHR13271">
    <property type="entry name" value="UNCHARACTERIZED PUTATIVE METHYLTRANSFERASE"/>
    <property type="match status" value="1"/>
</dbReference>
<dbReference type="CDD" id="cd10527">
    <property type="entry name" value="SET_LSMT"/>
    <property type="match status" value="1"/>
</dbReference>
<evidence type="ECO:0000313" key="7">
    <source>
        <dbReference type="Proteomes" id="UP000187209"/>
    </source>
</evidence>
<dbReference type="EMBL" id="MPUH01000133">
    <property type="protein sequence ID" value="OMJ89136.1"/>
    <property type="molecule type" value="Genomic_DNA"/>
</dbReference>
<protein>
    <recommendedName>
        <fullName evidence="5">Rubisco LSMT substrate-binding domain-containing protein</fullName>
    </recommendedName>
</protein>
<evidence type="ECO:0000259" key="5">
    <source>
        <dbReference type="Pfam" id="PF09273"/>
    </source>
</evidence>
<dbReference type="InterPro" id="IPR050600">
    <property type="entry name" value="SETD3_SETD6_MTase"/>
</dbReference>
<sequence length="533" mass="61474">MYKPFPGAEMLPIPDDVQAMYDWAASKGVKWPKIYYPVRFPPGYIGTIATDTIGPNETVVSAPNDCLLTTKVAYNSELKSIYDAHPNLFSEDAASYDDVVIGTFIIYEKSKGSKSEWAPFLAYQPRDPSNIQDWASEDVKELQDEDLIYDTEKSLESHVKLWNEWKSTLEKYPDKFTGEMLEYKEFTWAVRLIGTRTFGKFAPYTTFFPVGELLNHDNVETYYIYLGLGETADATQRYSGIVDDEDHDARIYQKNPSIELGNEGLAVINYLLNDASDERSFNKIKEKSAELDNEELKAYKKRRAYRPPGMDLTESSSKEIRQVTGPNETYEKGSEVYMSYGRNSNRQLLSVYGFSLKTNHFNFAILKTSVKSLLENPDLASKLEVQDFSAEVLVHFKLKEKVLAVNFLKVIRKLWWKNGQPIEAFFKPLILDNELRILTRAQELLLNYLNSFQTTYEEDVEMLKENLPLRKMFAVIYRSQVKEIIKNQIEYLEGALRFVTEYSLSKDVDRAEEVNSEGKVRNALKDYVAEFRS</sequence>
<evidence type="ECO:0000256" key="4">
    <source>
        <dbReference type="SAM" id="MobiDB-lite"/>
    </source>
</evidence>
<evidence type="ECO:0000256" key="1">
    <source>
        <dbReference type="ARBA" id="ARBA00022603"/>
    </source>
</evidence>
<dbReference type="Gene3D" id="3.90.1410.10">
    <property type="entry name" value="set domain protein methyltransferase, domain 1"/>
    <property type="match status" value="1"/>
</dbReference>
<dbReference type="SUPFAM" id="SSF81822">
    <property type="entry name" value="RuBisCo LSMT C-terminal, substrate-binding domain"/>
    <property type="match status" value="1"/>
</dbReference>
<gene>
    <name evidence="6" type="ORF">SteCoe_8764</name>
</gene>
<dbReference type="InterPro" id="IPR015353">
    <property type="entry name" value="Rubisco_LSMT_subst-bd"/>
</dbReference>